<protein>
    <submittedName>
        <fullName evidence="1">Uncharacterized protein</fullName>
    </submittedName>
</protein>
<dbReference type="EMBL" id="FCOF02000004">
    <property type="protein sequence ID" value="SAK48260.1"/>
    <property type="molecule type" value="Genomic_DNA"/>
</dbReference>
<organism evidence="1 2">
    <name type="scientific">Caballeronia catudaia</name>
    <dbReference type="NCBI Taxonomy" id="1777136"/>
    <lineage>
        <taxon>Bacteria</taxon>
        <taxon>Pseudomonadati</taxon>
        <taxon>Pseudomonadota</taxon>
        <taxon>Betaproteobacteria</taxon>
        <taxon>Burkholderiales</taxon>
        <taxon>Burkholderiaceae</taxon>
        <taxon>Caballeronia</taxon>
    </lineage>
</organism>
<keyword evidence="2" id="KW-1185">Reference proteome</keyword>
<evidence type="ECO:0000313" key="2">
    <source>
        <dbReference type="Proteomes" id="UP000054870"/>
    </source>
</evidence>
<proteinExistence type="predicted"/>
<gene>
    <name evidence="1" type="ORF">AWB75_01115</name>
</gene>
<name>A0A157ZRX9_9BURK</name>
<comment type="caution">
    <text evidence="1">The sequence shown here is derived from an EMBL/GenBank/DDBJ whole genome shotgun (WGS) entry which is preliminary data.</text>
</comment>
<sequence>MGHHPEQIPPAALPVDGRGMIGNMKTAALVSLSGTMDFMCFPRVATLYPCCSRIRERRIGA</sequence>
<reference evidence="1" key="1">
    <citation type="submission" date="2016-01" db="EMBL/GenBank/DDBJ databases">
        <authorList>
            <person name="Peeters C."/>
        </authorList>
    </citation>
    <scope>NUCLEOTIDE SEQUENCE [LARGE SCALE GENOMIC DNA]</scope>
    <source>
        <strain evidence="1">LMG 29318</strain>
    </source>
</reference>
<dbReference type="AlphaFoldDB" id="A0A157ZRX9"/>
<dbReference type="RefSeq" id="WP_061123102.1">
    <property type="nucleotide sequence ID" value="NZ_FCOF02000004.1"/>
</dbReference>
<evidence type="ECO:0000313" key="1">
    <source>
        <dbReference type="EMBL" id="SAK48260.1"/>
    </source>
</evidence>
<dbReference type="Proteomes" id="UP000054870">
    <property type="component" value="Unassembled WGS sequence"/>
</dbReference>
<accession>A0A157ZRX9</accession>